<evidence type="ECO:0000256" key="8">
    <source>
        <dbReference type="ARBA" id="ARBA00022622"/>
    </source>
</evidence>
<dbReference type="AlphaFoldDB" id="A0A4C1TTH2"/>
<feature type="binding site" evidence="21">
    <location>
        <position position="46"/>
    </location>
    <ligand>
        <name>Zn(2+)</name>
        <dbReference type="ChEBI" id="CHEBI:29105"/>
        <note>catalytic</note>
    </ligand>
</feature>
<dbReference type="OrthoDB" id="10031169at2759"/>
<dbReference type="Proteomes" id="UP000299102">
    <property type="component" value="Unassembled WGS sequence"/>
</dbReference>
<evidence type="ECO:0000256" key="1">
    <source>
        <dbReference type="ARBA" id="ARBA00001703"/>
    </source>
</evidence>
<dbReference type="InterPro" id="IPR050344">
    <property type="entry name" value="Peptidase_M1_aminopeptidases"/>
</dbReference>
<organism evidence="24 25">
    <name type="scientific">Eumeta variegata</name>
    <name type="common">Bagworm moth</name>
    <name type="synonym">Eumeta japonica</name>
    <dbReference type="NCBI Taxonomy" id="151549"/>
    <lineage>
        <taxon>Eukaryota</taxon>
        <taxon>Metazoa</taxon>
        <taxon>Ecdysozoa</taxon>
        <taxon>Arthropoda</taxon>
        <taxon>Hexapoda</taxon>
        <taxon>Insecta</taxon>
        <taxon>Pterygota</taxon>
        <taxon>Neoptera</taxon>
        <taxon>Endopterygota</taxon>
        <taxon>Lepidoptera</taxon>
        <taxon>Glossata</taxon>
        <taxon>Ditrysia</taxon>
        <taxon>Tineoidea</taxon>
        <taxon>Psychidae</taxon>
        <taxon>Oiketicinae</taxon>
        <taxon>Eumeta</taxon>
    </lineage>
</organism>
<keyword evidence="11 21" id="KW-0479">Metal-binding</keyword>
<dbReference type="GO" id="GO:0005737">
    <property type="term" value="C:cytoplasm"/>
    <property type="evidence" value="ECO:0007669"/>
    <property type="project" value="TreeGrafter"/>
</dbReference>
<dbReference type="EMBL" id="BGZK01006235">
    <property type="protein sequence ID" value="GBP17198.1"/>
    <property type="molecule type" value="Genomic_DNA"/>
</dbReference>
<keyword evidence="18" id="KW-0325">Glycoprotein</keyword>
<dbReference type="PANTHER" id="PTHR11533:SF276">
    <property type="entry name" value="GLUTAMYL AMINOPEPTIDASE"/>
    <property type="match status" value="1"/>
</dbReference>
<keyword evidence="9" id="KW-0645">Protease</keyword>
<keyword evidence="19" id="KW-0449">Lipoprotein</keyword>
<reference evidence="24 25" key="1">
    <citation type="journal article" date="2019" name="Commun. Biol.">
        <title>The bagworm genome reveals a unique fibroin gene that provides high tensile strength.</title>
        <authorList>
            <person name="Kono N."/>
            <person name="Nakamura H."/>
            <person name="Ohtoshi R."/>
            <person name="Tomita M."/>
            <person name="Numata K."/>
            <person name="Arakawa K."/>
        </authorList>
    </citation>
    <scope>NUCLEOTIDE SEQUENCE [LARGE SCALE GENOMIC DNA]</scope>
</reference>
<name>A0A4C1TTH2_EUMVA</name>
<evidence type="ECO:0000256" key="19">
    <source>
        <dbReference type="ARBA" id="ARBA00023288"/>
    </source>
</evidence>
<evidence type="ECO:0000259" key="23">
    <source>
        <dbReference type="Pfam" id="PF01433"/>
    </source>
</evidence>
<dbReference type="GO" id="GO:0004230">
    <property type="term" value="F:glutamyl aminopeptidase activity"/>
    <property type="evidence" value="ECO:0007669"/>
    <property type="project" value="UniProtKB-EC"/>
</dbReference>
<dbReference type="GO" id="GO:0005615">
    <property type="term" value="C:extracellular space"/>
    <property type="evidence" value="ECO:0007669"/>
    <property type="project" value="TreeGrafter"/>
</dbReference>
<dbReference type="InterPro" id="IPR034016">
    <property type="entry name" value="M1_APN-typ"/>
</dbReference>
<evidence type="ECO:0000256" key="20">
    <source>
        <dbReference type="PIRSR" id="PIRSR634016-1"/>
    </source>
</evidence>
<comment type="subunit">
    <text evidence="5">Homodimer; disulfide-linked.</text>
</comment>
<protein>
    <recommendedName>
        <fullName evidence="6">glutamyl aminopeptidase</fullName>
        <ecNumber evidence="6">3.4.11.7</ecNumber>
    </recommendedName>
</protein>
<comment type="caution">
    <text evidence="24">The sequence shown here is derived from an EMBL/GenBank/DDBJ whole genome shotgun (WGS) entry which is preliminary data.</text>
</comment>
<evidence type="ECO:0000256" key="7">
    <source>
        <dbReference type="ARBA" id="ARBA00022438"/>
    </source>
</evidence>
<keyword evidence="25" id="KW-1185">Reference proteome</keyword>
<evidence type="ECO:0000256" key="18">
    <source>
        <dbReference type="ARBA" id="ARBA00023180"/>
    </source>
</evidence>
<dbReference type="GO" id="GO:0043171">
    <property type="term" value="P:peptide catabolic process"/>
    <property type="evidence" value="ECO:0007669"/>
    <property type="project" value="TreeGrafter"/>
</dbReference>
<evidence type="ECO:0000256" key="21">
    <source>
        <dbReference type="PIRSR" id="PIRSR634016-3"/>
    </source>
</evidence>
<dbReference type="FunFam" id="1.10.390.10:FF:000016">
    <property type="entry name" value="Glutamyl aminopeptidase"/>
    <property type="match status" value="1"/>
</dbReference>
<dbReference type="EC" id="3.4.11.7" evidence="6"/>
<dbReference type="STRING" id="151549.A0A4C1TTH2"/>
<dbReference type="GO" id="GO:0042277">
    <property type="term" value="F:peptide binding"/>
    <property type="evidence" value="ECO:0007669"/>
    <property type="project" value="TreeGrafter"/>
</dbReference>
<evidence type="ECO:0000256" key="12">
    <source>
        <dbReference type="ARBA" id="ARBA00022801"/>
    </source>
</evidence>
<dbReference type="Pfam" id="PF01433">
    <property type="entry name" value="Peptidase_M1"/>
    <property type="match status" value="1"/>
</dbReference>
<feature type="domain" description="Peptidase M1 membrane alanine aminopeptidase" evidence="23">
    <location>
        <begin position="2"/>
        <end position="178"/>
    </location>
</feature>
<feature type="binding site" evidence="21">
    <location>
        <position position="69"/>
    </location>
    <ligand>
        <name>Zn(2+)</name>
        <dbReference type="ChEBI" id="CHEBI:29105"/>
        <note>catalytic</note>
    </ligand>
</feature>
<evidence type="ECO:0000256" key="22">
    <source>
        <dbReference type="PIRSR" id="PIRSR634016-4"/>
    </source>
</evidence>
<keyword evidence="8" id="KW-0336">GPI-anchor</keyword>
<keyword evidence="14" id="KW-0106">Calcium</keyword>
<comment type="similarity">
    <text evidence="4">Belongs to the peptidase M1 family.</text>
</comment>
<feature type="binding site" evidence="21">
    <location>
        <position position="50"/>
    </location>
    <ligand>
        <name>Zn(2+)</name>
        <dbReference type="ChEBI" id="CHEBI:29105"/>
        <note>catalytic</note>
    </ligand>
</feature>
<keyword evidence="12" id="KW-0378">Hydrolase</keyword>
<dbReference type="GO" id="GO:0005886">
    <property type="term" value="C:plasma membrane"/>
    <property type="evidence" value="ECO:0007669"/>
    <property type="project" value="UniProtKB-SubCell"/>
</dbReference>
<dbReference type="PRINTS" id="PR00756">
    <property type="entry name" value="ALADIPTASE"/>
</dbReference>
<gene>
    <name evidence="24" type="primary">Enpep</name>
    <name evidence="24" type="ORF">EVAR_73166_1</name>
</gene>
<comment type="subcellular location">
    <subcellularLocation>
        <location evidence="3">Cell membrane</location>
        <topology evidence="3">Lipid-anchor</topology>
        <topology evidence="3">GPI-anchor</topology>
    </subcellularLocation>
    <subcellularLocation>
        <location evidence="2">Membrane</location>
        <topology evidence="2">Single-pass membrane protein</topology>
    </subcellularLocation>
</comment>
<evidence type="ECO:0000256" key="5">
    <source>
        <dbReference type="ARBA" id="ARBA00011748"/>
    </source>
</evidence>
<keyword evidence="10" id="KW-0812">Transmembrane</keyword>
<evidence type="ECO:0000256" key="10">
    <source>
        <dbReference type="ARBA" id="ARBA00022692"/>
    </source>
</evidence>
<evidence type="ECO:0000256" key="4">
    <source>
        <dbReference type="ARBA" id="ARBA00010136"/>
    </source>
</evidence>
<dbReference type="GO" id="GO:0006508">
    <property type="term" value="P:proteolysis"/>
    <property type="evidence" value="ECO:0007669"/>
    <property type="project" value="UniProtKB-KW"/>
</dbReference>
<evidence type="ECO:0000256" key="11">
    <source>
        <dbReference type="ARBA" id="ARBA00022723"/>
    </source>
</evidence>
<dbReference type="InterPro" id="IPR001930">
    <property type="entry name" value="Peptidase_M1"/>
</dbReference>
<comment type="cofactor">
    <cofactor evidence="21">
        <name>Zn(2+)</name>
        <dbReference type="ChEBI" id="CHEBI:29105"/>
    </cofactor>
    <text evidence="21">Binds 1 zinc ion per subunit.</text>
</comment>
<accession>A0A4C1TTH2</accession>
<evidence type="ECO:0000256" key="2">
    <source>
        <dbReference type="ARBA" id="ARBA00004167"/>
    </source>
</evidence>
<evidence type="ECO:0000256" key="13">
    <source>
        <dbReference type="ARBA" id="ARBA00022833"/>
    </source>
</evidence>
<evidence type="ECO:0000313" key="24">
    <source>
        <dbReference type="EMBL" id="GBP17198.1"/>
    </source>
</evidence>
<feature type="site" description="Transition state stabilizer" evidence="22">
    <location>
        <position position="132"/>
    </location>
</feature>
<sequence>MAAIPDFVSGAMEHWGLVTYRETALLYDRNISSSANQQRVATVIAHELAHMWFGNLVTMKWWNDLWLNEGFASYIEYKGVHHVHPDWQMLDQFLIADLHGVMKLDATLASHPIVQTVENPNQITELFDSITYSKGASVIRMLEDLVGAEKFRLATTNYLNNNIYRNANTNDFLNELEALNFDFDVK</sequence>
<keyword evidence="17" id="KW-0472">Membrane</keyword>
<evidence type="ECO:0000256" key="9">
    <source>
        <dbReference type="ARBA" id="ARBA00022670"/>
    </source>
</evidence>
<dbReference type="GO" id="GO:0008270">
    <property type="term" value="F:zinc ion binding"/>
    <property type="evidence" value="ECO:0007669"/>
    <property type="project" value="InterPro"/>
</dbReference>
<evidence type="ECO:0000256" key="17">
    <source>
        <dbReference type="ARBA" id="ARBA00023136"/>
    </source>
</evidence>
<evidence type="ECO:0000256" key="14">
    <source>
        <dbReference type="ARBA" id="ARBA00022837"/>
    </source>
</evidence>
<comment type="catalytic activity">
    <reaction evidence="1">
        <text>Release of N-terminal glutamate (and to a lesser extent aspartate) from a peptide.</text>
        <dbReference type="EC" id="3.4.11.7"/>
    </reaction>
</comment>
<evidence type="ECO:0000313" key="25">
    <source>
        <dbReference type="Proteomes" id="UP000299102"/>
    </source>
</evidence>
<feature type="active site" description="Proton acceptor" evidence="20">
    <location>
        <position position="47"/>
    </location>
</feature>
<keyword evidence="13 21" id="KW-0862">Zinc</keyword>
<dbReference type="CDD" id="cd09601">
    <property type="entry name" value="M1_APN-Q_like"/>
    <property type="match status" value="1"/>
</dbReference>
<evidence type="ECO:0000256" key="16">
    <source>
        <dbReference type="ARBA" id="ARBA00023049"/>
    </source>
</evidence>
<dbReference type="InterPro" id="IPR014782">
    <property type="entry name" value="Peptidase_M1_dom"/>
</dbReference>
<dbReference type="GO" id="GO:0070006">
    <property type="term" value="F:metalloaminopeptidase activity"/>
    <property type="evidence" value="ECO:0007669"/>
    <property type="project" value="TreeGrafter"/>
</dbReference>
<dbReference type="InterPro" id="IPR027268">
    <property type="entry name" value="Peptidase_M4/M1_CTD_sf"/>
</dbReference>
<evidence type="ECO:0000256" key="3">
    <source>
        <dbReference type="ARBA" id="ARBA00004609"/>
    </source>
</evidence>
<keyword evidence="7 24" id="KW-0031">Aminopeptidase</keyword>
<dbReference type="GO" id="GO:0098552">
    <property type="term" value="C:side of membrane"/>
    <property type="evidence" value="ECO:0007669"/>
    <property type="project" value="UniProtKB-KW"/>
</dbReference>
<proteinExistence type="inferred from homology"/>
<evidence type="ECO:0000256" key="6">
    <source>
        <dbReference type="ARBA" id="ARBA00012567"/>
    </source>
</evidence>
<dbReference type="SUPFAM" id="SSF55486">
    <property type="entry name" value="Metalloproteases ('zincins'), catalytic domain"/>
    <property type="match status" value="1"/>
</dbReference>
<keyword evidence="16" id="KW-0482">Metalloprotease</keyword>
<keyword evidence="15" id="KW-1133">Transmembrane helix</keyword>
<dbReference type="Gene3D" id="1.10.390.10">
    <property type="entry name" value="Neutral Protease Domain 2"/>
    <property type="match status" value="1"/>
</dbReference>
<evidence type="ECO:0000256" key="15">
    <source>
        <dbReference type="ARBA" id="ARBA00022989"/>
    </source>
</evidence>
<dbReference type="PANTHER" id="PTHR11533">
    <property type="entry name" value="PROTEASE M1 ZINC METALLOPROTEASE"/>
    <property type="match status" value="1"/>
</dbReference>